<proteinExistence type="predicted"/>
<dbReference type="GO" id="GO:0006637">
    <property type="term" value="P:acyl-CoA metabolic process"/>
    <property type="evidence" value="ECO:0007669"/>
    <property type="project" value="TreeGrafter"/>
</dbReference>
<dbReference type="Proteomes" id="UP000595703">
    <property type="component" value="Chromosome"/>
</dbReference>
<keyword evidence="4" id="KW-1185">Reference proteome</keyword>
<dbReference type="Pfam" id="PF08840">
    <property type="entry name" value="BAAT_C"/>
    <property type="match status" value="1"/>
</dbReference>
<dbReference type="SUPFAM" id="SSF53474">
    <property type="entry name" value="alpha/beta-Hydrolases"/>
    <property type="match status" value="1"/>
</dbReference>
<feature type="compositionally biased region" description="Basic residues" evidence="1">
    <location>
        <begin position="317"/>
        <end position="328"/>
    </location>
</feature>
<reference evidence="3 4" key="4">
    <citation type="journal article" date="2020" name="Sci. Rep.">
        <title>beta-carboline chemical signals induce reveromycin production through a LuxR family regulator in Streptomyces sp. SN-593.</title>
        <authorList>
            <person name="Panthee S."/>
            <person name="Kito N."/>
            <person name="Hayashi T."/>
            <person name="Shimizu T."/>
            <person name="Ishikawa J."/>
            <person name="Hamamoto H."/>
            <person name="Osada H."/>
            <person name="Takahashi S."/>
        </authorList>
    </citation>
    <scope>NUCLEOTIDE SEQUENCE [LARGE SCALE GENOMIC DNA]</scope>
    <source>
        <strain evidence="3 4">SN-593</strain>
    </source>
</reference>
<evidence type="ECO:0000313" key="3">
    <source>
        <dbReference type="EMBL" id="BBA98687.1"/>
    </source>
</evidence>
<sequence>MAGEIVEYELAAPWEGFLATPAAGPAEVGVVVLSGSSGRIERERCRLFARAGVTAASIRWFGRHGQPPGICEVALETFVAATELLRERGAERVSILGVSKGAEAALLVSTLSDCADAVIALAPTSVVWANVGPGRDGRERPCSSSWTWQEQPLPFVPYDDSWMPTEPEGTPISVLGSYERSLATYADLLPAAAIPVERSAAELVLIAGGADRMWPSLRFAHELADRYAATGRELAMISRPDAGHRSVFPGEVARPPPSGSTTAVPPKRMRYSARLPGRPCWRRSSVPESHADNDQLILRRGWRRARTGAETSSTHQSRQRLQHQRARTMRSPNGHQPAAELSIEPSACSLGP</sequence>
<dbReference type="Gene3D" id="3.40.50.1820">
    <property type="entry name" value="alpha/beta hydrolase"/>
    <property type="match status" value="1"/>
</dbReference>
<organism evidence="3 4">
    <name type="scientific">Actinacidiphila reveromycinica</name>
    <dbReference type="NCBI Taxonomy" id="659352"/>
    <lineage>
        <taxon>Bacteria</taxon>
        <taxon>Bacillati</taxon>
        <taxon>Actinomycetota</taxon>
        <taxon>Actinomycetes</taxon>
        <taxon>Kitasatosporales</taxon>
        <taxon>Streptomycetaceae</taxon>
        <taxon>Actinacidiphila</taxon>
    </lineage>
</organism>
<reference evidence="3 4" key="3">
    <citation type="journal article" date="2011" name="Nat. Chem. Biol.">
        <title>Reveromycin A biosynthesis uses RevG and RevJ for stereospecific spiroacetal formation.</title>
        <authorList>
            <person name="Takahashi S."/>
            <person name="Toyoda A."/>
            <person name="Sekiyama Y."/>
            <person name="Takagi H."/>
            <person name="Nogawa T."/>
            <person name="Uramoto M."/>
            <person name="Suzuki R."/>
            <person name="Koshino H."/>
            <person name="Kumano T."/>
            <person name="Panthee S."/>
            <person name="Dairi T."/>
            <person name="Ishikawa J."/>
            <person name="Ikeda H."/>
            <person name="Sakaki Y."/>
            <person name="Osada H."/>
        </authorList>
    </citation>
    <scope>NUCLEOTIDE SEQUENCE [LARGE SCALE GENOMIC DNA]</scope>
    <source>
        <strain evidence="3 4">SN-593</strain>
    </source>
</reference>
<protein>
    <recommendedName>
        <fullName evidence="2">BAAT/Acyl-CoA thioester hydrolase C-terminal domain-containing protein</fullName>
    </recommendedName>
</protein>
<feature type="region of interest" description="Disordered" evidence="1">
    <location>
        <begin position="246"/>
        <end position="271"/>
    </location>
</feature>
<dbReference type="InterPro" id="IPR014940">
    <property type="entry name" value="BAAT_C"/>
</dbReference>
<feature type="region of interest" description="Disordered" evidence="1">
    <location>
        <begin position="305"/>
        <end position="352"/>
    </location>
</feature>
<dbReference type="GO" id="GO:0006631">
    <property type="term" value="P:fatty acid metabolic process"/>
    <property type="evidence" value="ECO:0007669"/>
    <property type="project" value="TreeGrafter"/>
</dbReference>
<evidence type="ECO:0000256" key="1">
    <source>
        <dbReference type="SAM" id="MobiDB-lite"/>
    </source>
</evidence>
<dbReference type="KEGG" id="arev:RVR_10514"/>
<reference evidence="3 4" key="1">
    <citation type="journal article" date="2010" name="J. Bacteriol.">
        <title>Biochemical characterization of a novel indole prenyltransferase from Streptomyces sp. SN-593.</title>
        <authorList>
            <person name="Takahashi S."/>
            <person name="Takagi H."/>
            <person name="Toyoda A."/>
            <person name="Uramoto M."/>
            <person name="Nogawa T."/>
            <person name="Ueki M."/>
            <person name="Sakaki Y."/>
            <person name="Osada H."/>
        </authorList>
    </citation>
    <scope>NUCLEOTIDE SEQUENCE [LARGE SCALE GENOMIC DNA]</scope>
    <source>
        <strain evidence="3 4">SN-593</strain>
    </source>
</reference>
<evidence type="ECO:0000313" key="4">
    <source>
        <dbReference type="Proteomes" id="UP000595703"/>
    </source>
</evidence>
<name>A0A7U3UTQ0_9ACTN</name>
<gene>
    <name evidence="3" type="ORF">RVR_10514</name>
</gene>
<evidence type="ECO:0000259" key="2">
    <source>
        <dbReference type="Pfam" id="PF08840"/>
    </source>
</evidence>
<accession>A0A7U3UTQ0</accession>
<feature type="domain" description="BAAT/Acyl-CoA thioester hydrolase C-terminal" evidence="2">
    <location>
        <begin position="75"/>
        <end position="245"/>
    </location>
</feature>
<dbReference type="RefSeq" id="WP_237404809.1">
    <property type="nucleotide sequence ID" value="NZ_AP018365.1"/>
</dbReference>
<dbReference type="PANTHER" id="PTHR10824:SF4">
    <property type="entry name" value="ACYL-COENZYME A THIOESTERASE 1-LIKE"/>
    <property type="match status" value="1"/>
</dbReference>
<dbReference type="GO" id="GO:0047617">
    <property type="term" value="F:fatty acyl-CoA hydrolase activity"/>
    <property type="evidence" value="ECO:0007669"/>
    <property type="project" value="TreeGrafter"/>
</dbReference>
<reference evidence="3 4" key="2">
    <citation type="journal article" date="2011" name="J. Antibiot.">
        <title>Furaquinocins I and J: novel polyketide isoprenoid hybrid compounds from Streptomyces reveromyceticus SN-593.</title>
        <authorList>
            <person name="Panthee S."/>
            <person name="Takahashi S."/>
            <person name="Takagi H."/>
            <person name="Nogawa T."/>
            <person name="Oowada E."/>
            <person name="Uramoto M."/>
            <person name="Osada H."/>
        </authorList>
    </citation>
    <scope>NUCLEOTIDE SEQUENCE [LARGE SCALE GENOMIC DNA]</scope>
    <source>
        <strain evidence="3 4">SN-593</strain>
    </source>
</reference>
<dbReference type="InterPro" id="IPR029058">
    <property type="entry name" value="AB_hydrolase_fold"/>
</dbReference>
<dbReference type="EMBL" id="AP018365">
    <property type="protein sequence ID" value="BBA98687.1"/>
    <property type="molecule type" value="Genomic_DNA"/>
</dbReference>
<dbReference type="AlphaFoldDB" id="A0A7U3UTQ0"/>
<dbReference type="PANTHER" id="PTHR10824">
    <property type="entry name" value="ACYL-COENZYME A THIOESTERASE-RELATED"/>
    <property type="match status" value="1"/>
</dbReference>